<dbReference type="SUPFAM" id="SSF55486">
    <property type="entry name" value="Metalloproteases ('zincins'), catalytic domain"/>
    <property type="match status" value="1"/>
</dbReference>
<comment type="similarity">
    <text evidence="2">Belongs to the peptidase M13 family.</text>
</comment>
<feature type="chain" id="PRO_5004663773" evidence="8">
    <location>
        <begin position="25"/>
        <end position="706"/>
    </location>
</feature>
<feature type="signal peptide" evidence="8">
    <location>
        <begin position="1"/>
        <end position="24"/>
    </location>
</feature>
<reference evidence="11 12" key="1">
    <citation type="journal article" date="2013" name="PLoS ONE">
        <title>Cultivation and Complete Genome Sequencing of Gloeobacter kilaueensis sp. nov., from a Lava Cave in Kilauea Caldera, Hawai'i.</title>
        <authorList>
            <person name="Saw J.H."/>
            <person name="Schatz M."/>
            <person name="Brown M.V."/>
            <person name="Kunkel D.D."/>
            <person name="Foster J.S."/>
            <person name="Shick H."/>
            <person name="Christensen S."/>
            <person name="Hou S."/>
            <person name="Wan X."/>
            <person name="Donachie S.P."/>
        </authorList>
    </citation>
    <scope>NUCLEOTIDE SEQUENCE [LARGE SCALE GENOMIC DNA]</scope>
    <source>
        <strain evidence="12">JS</strain>
    </source>
</reference>
<evidence type="ECO:0000256" key="6">
    <source>
        <dbReference type="ARBA" id="ARBA00022833"/>
    </source>
</evidence>
<dbReference type="RefSeq" id="WP_023173397.1">
    <property type="nucleotide sequence ID" value="NC_022600.1"/>
</dbReference>
<dbReference type="GO" id="GO:0046872">
    <property type="term" value="F:metal ion binding"/>
    <property type="evidence" value="ECO:0007669"/>
    <property type="project" value="UniProtKB-KW"/>
</dbReference>
<evidence type="ECO:0000256" key="8">
    <source>
        <dbReference type="SAM" id="SignalP"/>
    </source>
</evidence>
<dbReference type="HOGENOM" id="CLU_006187_7_2_3"/>
<keyword evidence="7" id="KW-0482">Metalloprotease</keyword>
<dbReference type="STRING" id="1183438.GKIL_2023"/>
<organism evidence="11 12">
    <name type="scientific">Gloeobacter kilaueensis (strain ATCC BAA-2537 / CCAP 1431/1 / ULC 316 / JS1)</name>
    <dbReference type="NCBI Taxonomy" id="1183438"/>
    <lineage>
        <taxon>Bacteria</taxon>
        <taxon>Bacillati</taxon>
        <taxon>Cyanobacteriota</taxon>
        <taxon>Cyanophyceae</taxon>
        <taxon>Gloeobacterales</taxon>
        <taxon>Gloeobacteraceae</taxon>
        <taxon>Gloeobacter</taxon>
    </lineage>
</organism>
<dbReference type="Gene3D" id="3.40.390.10">
    <property type="entry name" value="Collagenase (Catalytic Domain)"/>
    <property type="match status" value="1"/>
</dbReference>
<evidence type="ECO:0000256" key="4">
    <source>
        <dbReference type="ARBA" id="ARBA00022723"/>
    </source>
</evidence>
<dbReference type="InterPro" id="IPR000718">
    <property type="entry name" value="Peptidase_M13"/>
</dbReference>
<dbReference type="EMBL" id="CP003587">
    <property type="protein sequence ID" value="AGY58269.1"/>
    <property type="molecule type" value="Genomic_DNA"/>
</dbReference>
<keyword evidence="3" id="KW-0645">Protease</keyword>
<dbReference type="Pfam" id="PF05649">
    <property type="entry name" value="Peptidase_M13_N"/>
    <property type="match status" value="1"/>
</dbReference>
<dbReference type="GO" id="GO:0016485">
    <property type="term" value="P:protein processing"/>
    <property type="evidence" value="ECO:0007669"/>
    <property type="project" value="TreeGrafter"/>
</dbReference>
<comment type="cofactor">
    <cofactor evidence="1">
        <name>Zn(2+)</name>
        <dbReference type="ChEBI" id="CHEBI:29105"/>
    </cofactor>
</comment>
<dbReference type="OrthoDB" id="9775677at2"/>
<evidence type="ECO:0000259" key="10">
    <source>
        <dbReference type="Pfam" id="PF05649"/>
    </source>
</evidence>
<keyword evidence="12" id="KW-1185">Reference proteome</keyword>
<dbReference type="InterPro" id="IPR042089">
    <property type="entry name" value="Peptidase_M13_dom_2"/>
</dbReference>
<evidence type="ECO:0000256" key="1">
    <source>
        <dbReference type="ARBA" id="ARBA00001947"/>
    </source>
</evidence>
<keyword evidence="5" id="KW-0378">Hydrolase</keyword>
<keyword evidence="4" id="KW-0479">Metal-binding</keyword>
<dbReference type="CDD" id="cd08662">
    <property type="entry name" value="M13"/>
    <property type="match status" value="1"/>
</dbReference>
<dbReference type="PRINTS" id="PR00786">
    <property type="entry name" value="NEPRILYSIN"/>
</dbReference>
<keyword evidence="6" id="KW-0862">Zinc</keyword>
<evidence type="ECO:0000256" key="7">
    <source>
        <dbReference type="ARBA" id="ARBA00023049"/>
    </source>
</evidence>
<dbReference type="GO" id="GO:0005886">
    <property type="term" value="C:plasma membrane"/>
    <property type="evidence" value="ECO:0007669"/>
    <property type="project" value="TreeGrafter"/>
</dbReference>
<dbReference type="Gene3D" id="1.10.1380.10">
    <property type="entry name" value="Neutral endopeptidase , domain2"/>
    <property type="match status" value="1"/>
</dbReference>
<dbReference type="Proteomes" id="UP000017396">
    <property type="component" value="Chromosome"/>
</dbReference>
<dbReference type="PANTHER" id="PTHR11733:SF167">
    <property type="entry name" value="FI17812P1-RELATED"/>
    <property type="match status" value="1"/>
</dbReference>
<evidence type="ECO:0000259" key="9">
    <source>
        <dbReference type="Pfam" id="PF01431"/>
    </source>
</evidence>
<dbReference type="Pfam" id="PF01431">
    <property type="entry name" value="Peptidase_M13"/>
    <property type="match status" value="2"/>
</dbReference>
<sequence>MRQIVATGLWAAAVTLSFALPVRAETPSTVGSFDLSALDTSTPACQNFYQYACGGWLKNNPIPADQSTWGRFNVLAENNRQKLRTILEQAAAQPTGATAKIGTYYAACMDEQKIDSLGLAPLKPQLDRIAGLKSKQDLPALVAYLHRIGVPVFFQLSSEPDAKDSTTVIAGLDQGGLGLPDRDYYLKDDPRSVETRKVYQQYAEKLFGLAGEPAATAQKDAATVLKLETQLATASLDRVQRRDPNKVYHKYTVQQLVNLSPEFDWKAYFKAANTPAFDSLDVSIPAFTQALGKLTASTELADLKTYLRWHLIRVSAPYLSAPFVDANFAFRGKYLTGAKEIAQRWKRCVQATDRDLGEDLGKIYAEQTFGEQGKARILKLVSALETALNQDIKQLDWMSEPTRQQALTKLKAFAKKVGYPERWRDYSTLTIKPGDYLGNVERSAAFEFQRQLSKIGKPVDRQEWQMTPPTVNAYYDPQNNDINFPAGILQPPFFDVNIDDPVNYGSIGAVIGHEMTHGFDDQGRQFDDKGNLRDWWTAADARAFEQRAGCVVDQYGGYKAVGDVKLNGKLTLGENVADNGGLRIAYMALMETLAQSAARPTVDPGKTFTQALNQPSDPGKLLGAVADQATGRVDGYTPEQRFFIGFGQIWCSNQTDEDKRLRALTDPHSLPEYRVNGTVSNSPEFARAFGCKSGDPMVRANACRVW</sequence>
<dbReference type="InterPro" id="IPR008753">
    <property type="entry name" value="Peptidase_M13_N"/>
</dbReference>
<proteinExistence type="inferred from homology"/>
<evidence type="ECO:0000256" key="2">
    <source>
        <dbReference type="ARBA" id="ARBA00007357"/>
    </source>
</evidence>
<dbReference type="eggNOG" id="COG3590">
    <property type="taxonomic scope" value="Bacteria"/>
</dbReference>
<dbReference type="GO" id="GO:0004222">
    <property type="term" value="F:metalloendopeptidase activity"/>
    <property type="evidence" value="ECO:0007669"/>
    <property type="project" value="InterPro"/>
</dbReference>
<feature type="domain" description="Peptidase M13 N-terminal" evidence="10">
    <location>
        <begin position="45"/>
        <end position="420"/>
    </location>
</feature>
<feature type="domain" description="Peptidase M13 C-terminal" evidence="9">
    <location>
        <begin position="627"/>
        <end position="705"/>
    </location>
</feature>
<accession>U5QKX4</accession>
<evidence type="ECO:0000313" key="11">
    <source>
        <dbReference type="EMBL" id="AGY58269.1"/>
    </source>
</evidence>
<feature type="domain" description="Peptidase M13 C-terminal" evidence="9">
    <location>
        <begin position="472"/>
        <end position="591"/>
    </location>
</feature>
<evidence type="ECO:0000256" key="3">
    <source>
        <dbReference type="ARBA" id="ARBA00022670"/>
    </source>
</evidence>
<keyword evidence="8" id="KW-0732">Signal</keyword>
<evidence type="ECO:0000256" key="5">
    <source>
        <dbReference type="ARBA" id="ARBA00022801"/>
    </source>
</evidence>
<dbReference type="KEGG" id="glj:GKIL_2023"/>
<dbReference type="InterPro" id="IPR024079">
    <property type="entry name" value="MetalloPept_cat_dom_sf"/>
</dbReference>
<protein>
    <submittedName>
        <fullName evidence="11">Endothelin-converting protein 1</fullName>
    </submittedName>
</protein>
<dbReference type="PANTHER" id="PTHR11733">
    <property type="entry name" value="ZINC METALLOPROTEASE FAMILY M13 NEPRILYSIN-RELATED"/>
    <property type="match status" value="1"/>
</dbReference>
<dbReference type="InterPro" id="IPR018497">
    <property type="entry name" value="Peptidase_M13_C"/>
</dbReference>
<evidence type="ECO:0000313" key="12">
    <source>
        <dbReference type="Proteomes" id="UP000017396"/>
    </source>
</evidence>
<name>U5QKX4_GLOK1</name>
<dbReference type="PATRIC" id="fig|1183438.3.peg.1985"/>
<dbReference type="PROSITE" id="PS51885">
    <property type="entry name" value="NEPRILYSIN"/>
    <property type="match status" value="1"/>
</dbReference>
<dbReference type="AlphaFoldDB" id="U5QKX4"/>
<gene>
    <name evidence="11" type="primary">pepO</name>
    <name evidence="11" type="ORF">GKIL_2023</name>
</gene>